<protein>
    <submittedName>
        <fullName evidence="1">Uncharacterized protein</fullName>
    </submittedName>
</protein>
<evidence type="ECO:0000313" key="2">
    <source>
        <dbReference type="Proteomes" id="UP000436138"/>
    </source>
</evidence>
<dbReference type="EMBL" id="CP047020">
    <property type="protein sequence ID" value="QHA07528.1"/>
    <property type="molecule type" value="Genomic_DNA"/>
</dbReference>
<dbReference type="Proteomes" id="UP000436138">
    <property type="component" value="Chromosome"/>
</dbReference>
<proteinExistence type="predicted"/>
<dbReference type="KEGG" id="sbro:GQF42_33235"/>
<dbReference type="AlphaFoldDB" id="A0A6I6N2W0"/>
<organism evidence="1 2">
    <name type="scientific">Streptomyces broussonetiae</name>
    <dbReference type="NCBI Taxonomy" id="2686304"/>
    <lineage>
        <taxon>Bacteria</taxon>
        <taxon>Bacillati</taxon>
        <taxon>Actinomycetota</taxon>
        <taxon>Actinomycetes</taxon>
        <taxon>Kitasatosporales</taxon>
        <taxon>Streptomycetaceae</taxon>
        <taxon>Streptomyces</taxon>
    </lineage>
</organism>
<sequence>MKQKGNAVYEQLTSLLLSMRDCHHCLGTDGEFTACLAALRAGQKCKRNLIRLLDQHGL</sequence>
<name>A0A6I6N2W0_9ACTN</name>
<keyword evidence="2" id="KW-1185">Reference proteome</keyword>
<gene>
    <name evidence="1" type="ORF">GQF42_33235</name>
</gene>
<dbReference type="RefSeq" id="WP_158926110.1">
    <property type="nucleotide sequence ID" value="NZ_CP047020.1"/>
</dbReference>
<evidence type="ECO:0000313" key="1">
    <source>
        <dbReference type="EMBL" id="QHA07528.1"/>
    </source>
</evidence>
<reference evidence="1 2" key="1">
    <citation type="submission" date="2019-12" db="EMBL/GenBank/DDBJ databases">
        <title>Streptomyces sp. strain T44 isolated from rhizosphere soil of Broussonetia papyrifera.</title>
        <authorList>
            <person name="Mo P."/>
        </authorList>
    </citation>
    <scope>NUCLEOTIDE SEQUENCE [LARGE SCALE GENOMIC DNA]</scope>
    <source>
        <strain evidence="1 2">T44</strain>
    </source>
</reference>
<accession>A0A6I6N2W0</accession>